<accession>A0A8S5VBX4</accession>
<keyword evidence="8" id="KW-1179">Viral genome integration</keyword>
<dbReference type="Gene3D" id="1.10.150.130">
    <property type="match status" value="1"/>
</dbReference>
<dbReference type="SUPFAM" id="SSF56349">
    <property type="entry name" value="DNA breaking-rejoining enzymes"/>
    <property type="match status" value="1"/>
</dbReference>
<evidence type="ECO:0000256" key="6">
    <source>
        <dbReference type="ARBA" id="ARBA00023125"/>
    </source>
</evidence>
<dbReference type="CDD" id="cd01189">
    <property type="entry name" value="INT_ICEBs1_C_like"/>
    <property type="match status" value="1"/>
</dbReference>
<dbReference type="Pfam" id="PF14659">
    <property type="entry name" value="Phage_int_SAM_3"/>
    <property type="match status" value="1"/>
</dbReference>
<keyword evidence="5" id="KW-0229">DNA integration</keyword>
<keyword evidence="6" id="KW-0238">DNA-binding</keyword>
<organism evidence="10">
    <name type="scientific">Siphoviridae sp. ctmJp3</name>
    <dbReference type="NCBI Taxonomy" id="2825650"/>
    <lineage>
        <taxon>Viruses</taxon>
        <taxon>Duplodnaviria</taxon>
        <taxon>Heunggongvirae</taxon>
        <taxon>Uroviricota</taxon>
        <taxon>Caudoviricetes</taxon>
    </lineage>
</organism>
<evidence type="ECO:0000256" key="2">
    <source>
        <dbReference type="ARBA" id="ARBA00016082"/>
    </source>
</evidence>
<evidence type="ECO:0000313" key="10">
    <source>
        <dbReference type="EMBL" id="DAG04107.1"/>
    </source>
</evidence>
<evidence type="ECO:0000259" key="9">
    <source>
        <dbReference type="PROSITE" id="PS51898"/>
    </source>
</evidence>
<evidence type="ECO:0000256" key="7">
    <source>
        <dbReference type="ARBA" id="ARBA00023172"/>
    </source>
</evidence>
<reference evidence="10" key="1">
    <citation type="journal article" date="2021" name="Proc. Natl. Acad. Sci. U.S.A.">
        <title>A Catalog of Tens of Thousands of Viruses from Human Metagenomes Reveals Hidden Associations with Chronic Diseases.</title>
        <authorList>
            <person name="Tisza M.J."/>
            <person name="Buck C.B."/>
        </authorList>
    </citation>
    <scope>NUCLEOTIDE SEQUENCE</scope>
    <source>
        <strain evidence="10">CtmJp3</strain>
    </source>
</reference>
<evidence type="ECO:0000256" key="8">
    <source>
        <dbReference type="ARBA" id="ARBA00023195"/>
    </source>
</evidence>
<sequence length="311" mass="35504">MSGQRQHDNVWDYSTIIGKEPMLFGTFASTVWKPSCAKLRECTLVGYESALNRHILPQWSGKDLDSITVADIESWLDSFDKPGAARKAWAVFRAILRLAFRRGMTDNDVTRREIRLPRLRHYEPRVLSAQEVRKLLKGFYGHPLEAWLLVSVCAGLRRCESVGIEWSDLDLRRGTVTVKRSVQWVAGHETVTEPKTDLSRRTVALPRFAVKRLAELRHGTKTGRLVGNLNANQVANRYKSWCQRMKLPSVPPRNLRHTFGTLAIKAGTDISVVARQLGHSDIQTTARYYLKPDLSVLKDMQRAWQRLVLTC</sequence>
<dbReference type="GO" id="GO:0075713">
    <property type="term" value="P:establishment of integrated proviral latency"/>
    <property type="evidence" value="ECO:0007669"/>
    <property type="project" value="UniProtKB-KW"/>
</dbReference>
<feature type="domain" description="Tyr recombinase" evidence="9">
    <location>
        <begin position="122"/>
        <end position="302"/>
    </location>
</feature>
<dbReference type="GO" id="GO:0015074">
    <property type="term" value="P:DNA integration"/>
    <property type="evidence" value="ECO:0007669"/>
    <property type="project" value="UniProtKB-KW"/>
</dbReference>
<dbReference type="GO" id="GO:0016740">
    <property type="term" value="F:transferase activity"/>
    <property type="evidence" value="ECO:0007669"/>
    <property type="project" value="UniProtKB-KW"/>
</dbReference>
<evidence type="ECO:0000256" key="3">
    <source>
        <dbReference type="ARBA" id="ARBA00022679"/>
    </source>
</evidence>
<dbReference type="GO" id="GO:0003677">
    <property type="term" value="F:DNA binding"/>
    <property type="evidence" value="ECO:0007669"/>
    <property type="project" value="UniProtKB-KW"/>
</dbReference>
<evidence type="ECO:0000256" key="1">
    <source>
        <dbReference type="ARBA" id="ARBA00008857"/>
    </source>
</evidence>
<dbReference type="InterPro" id="IPR011010">
    <property type="entry name" value="DNA_brk_join_enz"/>
</dbReference>
<dbReference type="EMBL" id="BK016238">
    <property type="protein sequence ID" value="DAG04107.1"/>
    <property type="molecule type" value="Genomic_DNA"/>
</dbReference>
<proteinExistence type="inferred from homology"/>
<keyword evidence="8" id="KW-1160">Virus entry into host cell</keyword>
<dbReference type="InterPro" id="IPR002104">
    <property type="entry name" value="Integrase_catalytic"/>
</dbReference>
<dbReference type="GO" id="GO:0016787">
    <property type="term" value="F:hydrolase activity"/>
    <property type="evidence" value="ECO:0007669"/>
    <property type="project" value="UniProtKB-KW"/>
</dbReference>
<dbReference type="InterPro" id="IPR004107">
    <property type="entry name" value="Integrase_SAM-like_N"/>
</dbReference>
<dbReference type="PANTHER" id="PTHR30349">
    <property type="entry name" value="PHAGE INTEGRASE-RELATED"/>
    <property type="match status" value="1"/>
</dbReference>
<evidence type="ECO:0000256" key="4">
    <source>
        <dbReference type="ARBA" id="ARBA00022801"/>
    </source>
</evidence>
<dbReference type="GO" id="GO:0044826">
    <property type="term" value="P:viral genome integration into host DNA"/>
    <property type="evidence" value="ECO:0007669"/>
    <property type="project" value="UniProtKB-KW"/>
</dbReference>
<keyword evidence="3" id="KW-0808">Transferase</keyword>
<evidence type="ECO:0000256" key="5">
    <source>
        <dbReference type="ARBA" id="ARBA00022908"/>
    </source>
</evidence>
<comment type="similarity">
    <text evidence="1">Belongs to the 'phage' integrase family.</text>
</comment>
<keyword evidence="4" id="KW-0378">Hydrolase</keyword>
<keyword evidence="7" id="KW-0233">DNA recombination</keyword>
<protein>
    <recommendedName>
        <fullName evidence="2">Integrase</fullName>
    </recommendedName>
</protein>
<dbReference type="InterPro" id="IPR013762">
    <property type="entry name" value="Integrase-like_cat_sf"/>
</dbReference>
<dbReference type="PROSITE" id="PS51898">
    <property type="entry name" value="TYR_RECOMBINASE"/>
    <property type="match status" value="1"/>
</dbReference>
<dbReference type="Pfam" id="PF00589">
    <property type="entry name" value="Phage_integrase"/>
    <property type="match status" value="1"/>
</dbReference>
<dbReference type="InterPro" id="IPR010998">
    <property type="entry name" value="Integrase_recombinase_N"/>
</dbReference>
<dbReference type="PANTHER" id="PTHR30349:SF64">
    <property type="entry name" value="PROPHAGE INTEGRASE INTD-RELATED"/>
    <property type="match status" value="1"/>
</dbReference>
<dbReference type="InterPro" id="IPR050090">
    <property type="entry name" value="Tyrosine_recombinase_XerCD"/>
</dbReference>
<dbReference type="Gene3D" id="1.10.443.10">
    <property type="entry name" value="Intergrase catalytic core"/>
    <property type="match status" value="1"/>
</dbReference>
<dbReference type="GO" id="GO:0006310">
    <property type="term" value="P:DNA recombination"/>
    <property type="evidence" value="ECO:0007669"/>
    <property type="project" value="UniProtKB-KW"/>
</dbReference>
<name>A0A8S5VBX4_9CAUD</name>